<dbReference type="EMBL" id="CP141889">
    <property type="protein sequence ID" value="WRT69699.1"/>
    <property type="molecule type" value="Genomic_DNA"/>
</dbReference>
<reference evidence="2 3" key="1">
    <citation type="submission" date="2024-01" db="EMBL/GenBank/DDBJ databases">
        <title>Comparative genomics of Cryptococcus and Kwoniella reveals pathogenesis evolution and contrasting modes of karyotype evolution via chromosome fusion or intercentromeric recombination.</title>
        <authorList>
            <person name="Coelho M.A."/>
            <person name="David-Palma M."/>
            <person name="Shea T."/>
            <person name="Bowers K."/>
            <person name="McGinley-Smith S."/>
            <person name="Mohammad A.W."/>
            <person name="Gnirke A."/>
            <person name="Yurkov A.M."/>
            <person name="Nowrousian M."/>
            <person name="Sun S."/>
            <person name="Cuomo C.A."/>
            <person name="Heitman J."/>
        </authorList>
    </citation>
    <scope>NUCLEOTIDE SEQUENCE [LARGE SCALE GENOMIC DNA]</scope>
    <source>
        <strain evidence="2">CBS 11374</strain>
    </source>
</reference>
<organism evidence="2 3">
    <name type="scientific">Kwoniella shivajii</name>
    <dbReference type="NCBI Taxonomy" id="564305"/>
    <lineage>
        <taxon>Eukaryota</taxon>
        <taxon>Fungi</taxon>
        <taxon>Dikarya</taxon>
        <taxon>Basidiomycota</taxon>
        <taxon>Agaricomycotina</taxon>
        <taxon>Tremellomycetes</taxon>
        <taxon>Tremellales</taxon>
        <taxon>Cryptococcaceae</taxon>
        <taxon>Kwoniella</taxon>
    </lineage>
</organism>
<feature type="region of interest" description="Disordered" evidence="1">
    <location>
        <begin position="117"/>
        <end position="154"/>
    </location>
</feature>
<protein>
    <submittedName>
        <fullName evidence="2">Uncharacterized protein</fullName>
    </submittedName>
</protein>
<dbReference type="PANTHER" id="PTHR45936:SF1">
    <property type="entry name" value="TRNA-DIHYDROURIDINE(20) SYNTHASE [NAD(P)+]-LIKE"/>
    <property type="match status" value="1"/>
</dbReference>
<evidence type="ECO:0000313" key="2">
    <source>
        <dbReference type="EMBL" id="WRT69699.1"/>
    </source>
</evidence>
<gene>
    <name evidence="2" type="ORF">IL334_006689</name>
</gene>
<feature type="compositionally biased region" description="Basic and acidic residues" evidence="1">
    <location>
        <begin position="117"/>
        <end position="126"/>
    </location>
</feature>
<dbReference type="PANTHER" id="PTHR45936">
    <property type="entry name" value="TRNA-DIHYDROURIDINE(20) SYNTHASE [NAD(P)+]-LIKE"/>
    <property type="match status" value="1"/>
</dbReference>
<proteinExistence type="predicted"/>
<dbReference type="InterPro" id="IPR052582">
    <property type="entry name" value="tRNA-DUS-like"/>
</dbReference>
<evidence type="ECO:0000313" key="3">
    <source>
        <dbReference type="Proteomes" id="UP001329825"/>
    </source>
</evidence>
<keyword evidence="3" id="KW-1185">Reference proteome</keyword>
<name>A0ABZ1D6N2_9TREE</name>
<dbReference type="RefSeq" id="XP_062794438.1">
    <property type="nucleotide sequence ID" value="XM_062938387.1"/>
</dbReference>
<evidence type="ECO:0000256" key="1">
    <source>
        <dbReference type="SAM" id="MobiDB-lite"/>
    </source>
</evidence>
<dbReference type="GeneID" id="87958819"/>
<dbReference type="Proteomes" id="UP001329825">
    <property type="component" value="Chromosome 9"/>
</dbReference>
<sequence length="154" mass="16791">MLARAAERNPSVFLPTGPKCNVNEVIPKLLSISQYTKNPWGNTKFLLTQFKPSSPPISSMSKKERQQVSEVVIKSKSIEQAAEGLGVVLEDGKTLICEVGQLLTDRIKGNTSIWEERQEAEEKGEVMDEPIEGGKASEVDGFEVGVGEAQSSDI</sequence>
<accession>A0ABZ1D6N2</accession>